<dbReference type="SUPFAM" id="SSF52540">
    <property type="entry name" value="P-loop containing nucleoside triphosphate hydrolases"/>
    <property type="match status" value="1"/>
</dbReference>
<keyword evidence="2" id="KW-0547">Nucleotide-binding</keyword>
<evidence type="ECO:0000256" key="1">
    <source>
        <dbReference type="ARBA" id="ARBA00022448"/>
    </source>
</evidence>
<name>A0A327R294_9BACT</name>
<dbReference type="AlphaFoldDB" id="A0A327R294"/>
<dbReference type="InterPro" id="IPR003593">
    <property type="entry name" value="AAA+_ATPase"/>
</dbReference>
<evidence type="ECO:0000313" key="5">
    <source>
        <dbReference type="EMBL" id="RAJ10751.1"/>
    </source>
</evidence>
<dbReference type="GO" id="GO:0005524">
    <property type="term" value="F:ATP binding"/>
    <property type="evidence" value="ECO:0007669"/>
    <property type="project" value="UniProtKB-KW"/>
</dbReference>
<evidence type="ECO:0000259" key="4">
    <source>
        <dbReference type="PROSITE" id="PS50893"/>
    </source>
</evidence>
<keyword evidence="3 5" id="KW-0067">ATP-binding</keyword>
<dbReference type="OrthoDB" id="9785229at2"/>
<dbReference type="InterPro" id="IPR003439">
    <property type="entry name" value="ABC_transporter-like_ATP-bd"/>
</dbReference>
<dbReference type="EMBL" id="QLLL01000001">
    <property type="protein sequence ID" value="RAJ10751.1"/>
    <property type="molecule type" value="Genomic_DNA"/>
</dbReference>
<dbReference type="Proteomes" id="UP000249547">
    <property type="component" value="Unassembled WGS sequence"/>
</dbReference>
<dbReference type="CDD" id="cd03230">
    <property type="entry name" value="ABC_DR_subfamily_A"/>
    <property type="match status" value="1"/>
</dbReference>
<evidence type="ECO:0000256" key="3">
    <source>
        <dbReference type="ARBA" id="ARBA00022840"/>
    </source>
</evidence>
<reference evidence="5 6" key="1">
    <citation type="submission" date="2018-06" db="EMBL/GenBank/DDBJ databases">
        <title>Genomic Encyclopedia of Archaeal and Bacterial Type Strains, Phase II (KMG-II): from individual species to whole genera.</title>
        <authorList>
            <person name="Goeker M."/>
        </authorList>
    </citation>
    <scope>NUCLEOTIDE SEQUENCE [LARGE SCALE GENOMIC DNA]</scope>
    <source>
        <strain evidence="5 6">DSM 23857</strain>
    </source>
</reference>
<dbReference type="InterPro" id="IPR051782">
    <property type="entry name" value="ABC_Transporter_VariousFunc"/>
</dbReference>
<comment type="caution">
    <text evidence="5">The sequence shown here is derived from an EMBL/GenBank/DDBJ whole genome shotgun (WGS) entry which is preliminary data.</text>
</comment>
<sequence>MISLQQLHYCYKSSKPVLSNISLRLEPGKIYGLLGKNGVGKTTLMQIIAGLLFPQKGTVQVNERTPSKREPAFLQDVFLLPEAFTVPNLTIAQYKRLYAPFYAHFDENAFEQHLKDFSLPNKGSLRDFSHGQQKKILISFALATKAKVILMDEPTNGLDIPSKRQFRKIIAGAFLDNQTYIISTHQVKDLDMLIDDVIVMDDTQVIFNQPIAHITERMLFKQVLNLSEEAPQHILYSEGSIKGHVVALANTTGIPSRMDVEFFFNTLMANKPAVLQLFHTSNN</sequence>
<dbReference type="PANTHER" id="PTHR42939:SF1">
    <property type="entry name" value="ABC TRANSPORTER ATP-BINDING PROTEIN ALBC-RELATED"/>
    <property type="match status" value="1"/>
</dbReference>
<dbReference type="GO" id="GO:0016887">
    <property type="term" value="F:ATP hydrolysis activity"/>
    <property type="evidence" value="ECO:0007669"/>
    <property type="project" value="InterPro"/>
</dbReference>
<dbReference type="RefSeq" id="WP_111595881.1">
    <property type="nucleotide sequence ID" value="NZ_QLLL01000001.1"/>
</dbReference>
<proteinExistence type="predicted"/>
<keyword evidence="6" id="KW-1185">Reference proteome</keyword>
<keyword evidence="1" id="KW-0813">Transport</keyword>
<dbReference type="SMART" id="SM00382">
    <property type="entry name" value="AAA"/>
    <property type="match status" value="1"/>
</dbReference>
<feature type="domain" description="ABC transporter" evidence="4">
    <location>
        <begin position="2"/>
        <end position="227"/>
    </location>
</feature>
<accession>A0A327R294</accession>
<gene>
    <name evidence="5" type="ORF">LX64_00358</name>
</gene>
<dbReference type="Pfam" id="PF00005">
    <property type="entry name" value="ABC_tran"/>
    <property type="match status" value="1"/>
</dbReference>
<evidence type="ECO:0000256" key="2">
    <source>
        <dbReference type="ARBA" id="ARBA00022741"/>
    </source>
</evidence>
<dbReference type="PANTHER" id="PTHR42939">
    <property type="entry name" value="ABC TRANSPORTER ATP-BINDING PROTEIN ALBC-RELATED"/>
    <property type="match status" value="1"/>
</dbReference>
<organism evidence="5 6">
    <name type="scientific">Chitinophaga skermanii</name>
    <dbReference type="NCBI Taxonomy" id="331697"/>
    <lineage>
        <taxon>Bacteria</taxon>
        <taxon>Pseudomonadati</taxon>
        <taxon>Bacteroidota</taxon>
        <taxon>Chitinophagia</taxon>
        <taxon>Chitinophagales</taxon>
        <taxon>Chitinophagaceae</taxon>
        <taxon>Chitinophaga</taxon>
    </lineage>
</organism>
<dbReference type="PROSITE" id="PS50893">
    <property type="entry name" value="ABC_TRANSPORTER_2"/>
    <property type="match status" value="1"/>
</dbReference>
<evidence type="ECO:0000313" key="6">
    <source>
        <dbReference type="Proteomes" id="UP000249547"/>
    </source>
</evidence>
<dbReference type="InterPro" id="IPR027417">
    <property type="entry name" value="P-loop_NTPase"/>
</dbReference>
<protein>
    <submittedName>
        <fullName evidence="5">ABC-2 type transport system ATP-binding protein</fullName>
    </submittedName>
</protein>
<dbReference type="Gene3D" id="3.40.50.300">
    <property type="entry name" value="P-loop containing nucleotide triphosphate hydrolases"/>
    <property type="match status" value="1"/>
</dbReference>